<feature type="compositionally biased region" description="Polar residues" evidence="1">
    <location>
        <begin position="190"/>
        <end position="199"/>
    </location>
</feature>
<comment type="caution">
    <text evidence="3">The sequence shown here is derived from an EMBL/GenBank/DDBJ whole genome shotgun (WGS) entry which is preliminary data.</text>
</comment>
<evidence type="ECO:0000313" key="4">
    <source>
        <dbReference type="Proteomes" id="UP000284842"/>
    </source>
</evidence>
<feature type="region of interest" description="Disordered" evidence="1">
    <location>
        <begin position="160"/>
        <end position="236"/>
    </location>
</feature>
<organism evidence="3 4">
    <name type="scientific">Panaeolus cyanescens</name>
    <dbReference type="NCBI Taxonomy" id="181874"/>
    <lineage>
        <taxon>Eukaryota</taxon>
        <taxon>Fungi</taxon>
        <taxon>Dikarya</taxon>
        <taxon>Basidiomycota</taxon>
        <taxon>Agaricomycotina</taxon>
        <taxon>Agaricomycetes</taxon>
        <taxon>Agaricomycetidae</taxon>
        <taxon>Agaricales</taxon>
        <taxon>Agaricineae</taxon>
        <taxon>Galeropsidaceae</taxon>
        <taxon>Panaeolus</taxon>
    </lineage>
</organism>
<accession>A0A409VX04</accession>
<feature type="compositionally biased region" description="Basic and acidic residues" evidence="1">
    <location>
        <begin position="226"/>
        <end position="236"/>
    </location>
</feature>
<keyword evidence="4" id="KW-1185">Reference proteome</keyword>
<keyword evidence="2" id="KW-0812">Transmembrane</keyword>
<dbReference type="Proteomes" id="UP000284842">
    <property type="component" value="Unassembled WGS sequence"/>
</dbReference>
<reference evidence="3 4" key="1">
    <citation type="journal article" date="2018" name="Evol. Lett.">
        <title>Horizontal gene cluster transfer increased hallucinogenic mushroom diversity.</title>
        <authorList>
            <person name="Reynolds H.T."/>
            <person name="Vijayakumar V."/>
            <person name="Gluck-Thaler E."/>
            <person name="Korotkin H.B."/>
            <person name="Matheny P.B."/>
            <person name="Slot J.C."/>
        </authorList>
    </citation>
    <scope>NUCLEOTIDE SEQUENCE [LARGE SCALE GENOMIC DNA]</scope>
    <source>
        <strain evidence="3 4">2629</strain>
    </source>
</reference>
<keyword evidence="2" id="KW-1133">Transmembrane helix</keyword>
<evidence type="ECO:0000256" key="1">
    <source>
        <dbReference type="SAM" id="MobiDB-lite"/>
    </source>
</evidence>
<dbReference type="OrthoDB" id="3201807at2759"/>
<sequence>MTSNNKTTKLLKYNPLWVDSVFTTRSKTEQLLAPERELGNISHHDYEAAVAFFPNYHRHLAIVGFLLGSISPFAIRHPRINGRRPFIIAVLGPLGFAIGGGLRMASHARFLSSIQDPDGFEKAMKNIEKVYPPRSEPIMGRTYSSNADDVDLSTNHAIVLPSADIPQGHNKMVEHPSKPRSKWEELRQANAKSTETSSWDALRQKYERQKIGPQESASPQEEGDEFAMKDSGDKYR</sequence>
<evidence type="ECO:0000256" key="2">
    <source>
        <dbReference type="SAM" id="Phobius"/>
    </source>
</evidence>
<feature type="transmembrane region" description="Helical" evidence="2">
    <location>
        <begin position="86"/>
        <end position="105"/>
    </location>
</feature>
<name>A0A409VX04_9AGAR</name>
<protein>
    <submittedName>
        <fullName evidence="3">Uncharacterized protein</fullName>
    </submittedName>
</protein>
<feature type="compositionally biased region" description="Basic and acidic residues" evidence="1">
    <location>
        <begin position="171"/>
        <end position="187"/>
    </location>
</feature>
<evidence type="ECO:0000313" key="3">
    <source>
        <dbReference type="EMBL" id="PPQ70779.1"/>
    </source>
</evidence>
<gene>
    <name evidence="3" type="ORF">CVT24_001066</name>
</gene>
<dbReference type="InParanoid" id="A0A409VX04"/>
<proteinExistence type="predicted"/>
<keyword evidence="2" id="KW-0472">Membrane</keyword>
<dbReference type="EMBL" id="NHTK01005941">
    <property type="protein sequence ID" value="PPQ70779.1"/>
    <property type="molecule type" value="Genomic_DNA"/>
</dbReference>
<dbReference type="AlphaFoldDB" id="A0A409VX04"/>